<accession>A0ABQ9HGG8</accession>
<comment type="caution">
    <text evidence="1">The sequence shown here is derived from an EMBL/GenBank/DDBJ whole genome shotgun (WGS) entry which is preliminary data.</text>
</comment>
<reference evidence="1 2" key="1">
    <citation type="submission" date="2023-02" db="EMBL/GenBank/DDBJ databases">
        <title>LHISI_Scaffold_Assembly.</title>
        <authorList>
            <person name="Stuart O.P."/>
            <person name="Cleave R."/>
            <person name="Magrath M.J.L."/>
            <person name="Mikheyev A.S."/>
        </authorList>
    </citation>
    <scope>NUCLEOTIDE SEQUENCE [LARGE SCALE GENOMIC DNA]</scope>
    <source>
        <strain evidence="1">Daus_M_001</strain>
        <tissue evidence="1">Leg muscle</tissue>
    </source>
</reference>
<keyword evidence="2" id="KW-1185">Reference proteome</keyword>
<dbReference type="Proteomes" id="UP001159363">
    <property type="component" value="Chromosome 4"/>
</dbReference>
<name>A0ABQ9HGG8_9NEOP</name>
<evidence type="ECO:0000313" key="1">
    <source>
        <dbReference type="EMBL" id="KAJ8883370.1"/>
    </source>
</evidence>
<dbReference type="EMBL" id="JARBHB010000005">
    <property type="protein sequence ID" value="KAJ8883370.1"/>
    <property type="molecule type" value="Genomic_DNA"/>
</dbReference>
<evidence type="ECO:0000313" key="2">
    <source>
        <dbReference type="Proteomes" id="UP001159363"/>
    </source>
</evidence>
<gene>
    <name evidence="1" type="ORF">PR048_015213</name>
</gene>
<proteinExistence type="predicted"/>
<protein>
    <submittedName>
        <fullName evidence="1">Uncharacterized protein</fullName>
    </submittedName>
</protein>
<sequence length="702" mass="77628">MSKHLKPTSRGAIGWFATDLWVREAMGSNPGTNLVQSPAGSPDFRKWESSRTMPLVGGFSRGSPVSPLPFIQGATPYPPQSPSSTLKTSPLRVAQISVCVLLLVCPEPGEYILLETVGKEGSPRQNARGSPAKALLPGYSSASRKLSLTKPGELHQRDNAPHSIASHRVACSRVDFAGAPRHVCWKYAMVMDRTAEGRRADIMERKRRLGKWEVKEELRNLFLELSQYLDFSPTSKTCCAGTCHTVGAQWNTWMWISDQRCSCNYWPSSYTVKQIFTDILRKVALNMMVVPTKASQIRFPTKSFSHFHTCESCRTMPLVGGFLGDLPFPAYLNSGAAPCSPPFTLIGPAAPDDIMNRYERYARSKTELTVICVGKLQEGFLDSPIRVQRSINLRKMRSMTSRGVEIQQRRNLRIGKTGVPRKNTLANVNVCQIRVFMWTPQGIESDSPWWEASSLTTVPPRPYLYISDTSPCKGLSGYYWKEFGHGNGSCGNSEGSGNCILNKAGPAARDLFTARTARLAVRVRCRHRAAVETSQSVVVNTIELTRVMHPRLIAPRSTFATPGLTADQPVGNRRLSLTALAAQSTLHALTHVCIDVIQSHWLPLCNGIDELVTHEGMVVDMLTGDIGCLPGRCACETQMGISKVVGWYTYFRMGRTCENGHVQQCGKEDCSKNFPFLLNDGSFLLEVLIVPLAKCSCCIMHC</sequence>
<organism evidence="1 2">
    <name type="scientific">Dryococelus australis</name>
    <dbReference type="NCBI Taxonomy" id="614101"/>
    <lineage>
        <taxon>Eukaryota</taxon>
        <taxon>Metazoa</taxon>
        <taxon>Ecdysozoa</taxon>
        <taxon>Arthropoda</taxon>
        <taxon>Hexapoda</taxon>
        <taxon>Insecta</taxon>
        <taxon>Pterygota</taxon>
        <taxon>Neoptera</taxon>
        <taxon>Polyneoptera</taxon>
        <taxon>Phasmatodea</taxon>
        <taxon>Verophasmatodea</taxon>
        <taxon>Anareolatae</taxon>
        <taxon>Phasmatidae</taxon>
        <taxon>Eurycanthinae</taxon>
        <taxon>Dryococelus</taxon>
    </lineage>
</organism>